<dbReference type="InterPro" id="IPR041489">
    <property type="entry name" value="PDZ_6"/>
</dbReference>
<dbReference type="Pfam" id="PF17820">
    <property type="entry name" value="PDZ_6"/>
    <property type="match status" value="1"/>
</dbReference>
<dbReference type="PANTHER" id="PTHR12147">
    <property type="entry name" value="METALLOPEPTIDASE M28 FAMILY MEMBER"/>
    <property type="match status" value="1"/>
</dbReference>
<feature type="domain" description="PDZ" evidence="1">
    <location>
        <begin position="1046"/>
        <end position="1110"/>
    </location>
</feature>
<protein>
    <recommendedName>
        <fullName evidence="1">PDZ domain-containing protein</fullName>
    </recommendedName>
</protein>
<dbReference type="InterPro" id="IPR001478">
    <property type="entry name" value="PDZ"/>
</dbReference>
<organism evidence="2 3">
    <name type="scientific">SAR86 cluster bacterium</name>
    <dbReference type="NCBI Taxonomy" id="2030880"/>
    <lineage>
        <taxon>Bacteria</taxon>
        <taxon>Pseudomonadati</taxon>
        <taxon>Pseudomonadota</taxon>
        <taxon>Gammaproteobacteria</taxon>
        <taxon>SAR86 cluster</taxon>
    </lineage>
</organism>
<gene>
    <name evidence="2" type="ORF">COB20_12150</name>
</gene>
<comment type="caution">
    <text evidence="2">The sequence shown here is derived from an EMBL/GenBank/DDBJ whole genome shotgun (WGS) entry which is preliminary data.</text>
</comment>
<dbReference type="AlphaFoldDB" id="A0A2A4WZZ9"/>
<sequence length="1122" mass="122546">MTNRISQSVFHRTVIVGLSLCGLLSLLGGAVSAQIADVVESEPALVHHSLKVILDPQNQSLSVEDTVTLPESMLGSPLNFSLNSNLRISNNSRRLQVLTADPAADKPGINNTGGLAAATTAYSISPGRRNSNQLVLIYSGTIFDTAEQTSAEYAQSFAESSGIISEQGVYLNKGSAWVADFDGDLISFDVQVEFADSASSWTAVSQGDRFDGNGWQSDQPMEEVYLIAANFTEYSQQADDVEVIAYLRTPDPNLASKYMDATGRYLALYEPLLGEYPYSKFALIENFWETGYGMPSFTLLGEQVIRFPFILESSYPHEILHNWWGNGVYPDYETGNWSEGLTAYLADHLFREMDGLGHEYRKEMLARYKNYVADGTDFPLSQFTSRNSAASQAVGYGKTLMLWHMLRIQLGDELFLAGLRQFFDAYKFKRATFEDISLHFSELSGLDLSGFFSQWVNRTGAPELSISVEEVIGDRARIMFAQIQPEDPYALRVPVALYYEGSDAPEIYDIDITQRLEGVMADNYDQLQAVLVDPYFDVFRTLDREEMPPTIGELFGAEIISFVLPQANRQHWARMVESFAAGVDAQIVNAEDIAELPQDRSVWILGRDNPFAQSVFAASELYGVETSPSGILMGGRDVEFADRSNVLVARHPGNSDLALGFIDVDQMIAMPGMIEKLPHYGKYSYLSFLGDEPTNDVKGIWSSPESPMQWVKPNLQGAVNFENLPAQEPLTVLPSKYMIDQLREHATELSSAEFQGRGLGTDGIDLAAQYIAGQFRAAGLQTLNGTYSQEWSQSVAGKGNVKMVNIVGMIPGVNRSLSGAPVIIGAHYDHLGIDAQSGRHFPGADDNAAGIAALIEVATQLVRTFTPQRPILFVAFSGEESGLLGSQYFVDNPPAGFGSKDFYGMINLDAVGRLDGRDLQVFATDSAYEWPFMAQGIGFTIGVNSSFPANTIASSDHVSFLNAGIPAIHLFSGVHEDYHQLSDSADKLDLAGMADVALWLEEAVVYLADNIEPLRVTLAGAQVRVQSRVSGASGERSASLGTVPDFAFSGSGVRISDVTPGGAAEQAGLQAGDILLNYNGQAMTDLQVYSNLLRESAPGDTVRLDIQRNTQLLSVEAVLLAR</sequence>
<dbReference type="Gene3D" id="1.10.390.10">
    <property type="entry name" value="Neutral Protease Domain 2"/>
    <property type="match status" value="1"/>
</dbReference>
<dbReference type="SUPFAM" id="SSF50156">
    <property type="entry name" value="PDZ domain-like"/>
    <property type="match status" value="1"/>
</dbReference>
<proteinExistence type="predicted"/>
<dbReference type="InterPro" id="IPR007484">
    <property type="entry name" value="Peptidase_M28"/>
</dbReference>
<dbReference type="Gene3D" id="3.40.630.10">
    <property type="entry name" value="Zn peptidases"/>
    <property type="match status" value="1"/>
</dbReference>
<dbReference type="PROSITE" id="PS50106">
    <property type="entry name" value="PDZ"/>
    <property type="match status" value="1"/>
</dbReference>
<dbReference type="Gene3D" id="2.30.42.10">
    <property type="match status" value="1"/>
</dbReference>
<dbReference type="InterPro" id="IPR027268">
    <property type="entry name" value="Peptidase_M4/M1_CTD_sf"/>
</dbReference>
<dbReference type="PANTHER" id="PTHR12147:SF26">
    <property type="entry name" value="PEPTIDASE M28 DOMAIN-CONTAINING PROTEIN"/>
    <property type="match status" value="1"/>
</dbReference>
<accession>A0A2A4WZZ9</accession>
<dbReference type="InterPro" id="IPR014782">
    <property type="entry name" value="Peptidase_M1_dom"/>
</dbReference>
<dbReference type="SUPFAM" id="SSF53187">
    <property type="entry name" value="Zn-dependent exopeptidases"/>
    <property type="match status" value="1"/>
</dbReference>
<dbReference type="GO" id="GO:0008235">
    <property type="term" value="F:metalloexopeptidase activity"/>
    <property type="evidence" value="ECO:0007669"/>
    <property type="project" value="InterPro"/>
</dbReference>
<reference evidence="3" key="1">
    <citation type="submission" date="2017-08" db="EMBL/GenBank/DDBJ databases">
        <title>A dynamic microbial community with high functional redundancy inhabits the cold, oxic subseafloor aquifer.</title>
        <authorList>
            <person name="Tully B.J."/>
            <person name="Wheat C.G."/>
            <person name="Glazer B.T."/>
            <person name="Huber J.A."/>
        </authorList>
    </citation>
    <scope>NUCLEOTIDE SEQUENCE [LARGE SCALE GENOMIC DNA]</scope>
</reference>
<dbReference type="InterPro" id="IPR045175">
    <property type="entry name" value="M28_fam"/>
</dbReference>
<dbReference type="InterPro" id="IPR036034">
    <property type="entry name" value="PDZ_sf"/>
</dbReference>
<dbReference type="SUPFAM" id="SSF55486">
    <property type="entry name" value="Metalloproteases ('zincins'), catalytic domain"/>
    <property type="match status" value="1"/>
</dbReference>
<evidence type="ECO:0000313" key="3">
    <source>
        <dbReference type="Proteomes" id="UP000218767"/>
    </source>
</evidence>
<dbReference type="Pfam" id="PF01433">
    <property type="entry name" value="Peptidase_M1"/>
    <property type="match status" value="1"/>
</dbReference>
<evidence type="ECO:0000313" key="2">
    <source>
        <dbReference type="EMBL" id="PCI75814.1"/>
    </source>
</evidence>
<evidence type="ECO:0000259" key="1">
    <source>
        <dbReference type="PROSITE" id="PS50106"/>
    </source>
</evidence>
<dbReference type="SMART" id="SM00228">
    <property type="entry name" value="PDZ"/>
    <property type="match status" value="1"/>
</dbReference>
<dbReference type="GO" id="GO:0006508">
    <property type="term" value="P:proteolysis"/>
    <property type="evidence" value="ECO:0007669"/>
    <property type="project" value="InterPro"/>
</dbReference>
<name>A0A2A4WZZ9_9GAMM</name>
<dbReference type="Pfam" id="PF04389">
    <property type="entry name" value="Peptidase_M28"/>
    <property type="match status" value="1"/>
</dbReference>
<dbReference type="GO" id="GO:0008270">
    <property type="term" value="F:zinc ion binding"/>
    <property type="evidence" value="ECO:0007669"/>
    <property type="project" value="InterPro"/>
</dbReference>
<dbReference type="Proteomes" id="UP000218767">
    <property type="component" value="Unassembled WGS sequence"/>
</dbReference>
<dbReference type="EMBL" id="NVUL01000067">
    <property type="protein sequence ID" value="PCI75814.1"/>
    <property type="molecule type" value="Genomic_DNA"/>
</dbReference>